<dbReference type="GO" id="GO:0008270">
    <property type="term" value="F:zinc ion binding"/>
    <property type="evidence" value="ECO:0007669"/>
    <property type="project" value="TreeGrafter"/>
</dbReference>
<protein>
    <submittedName>
        <fullName evidence="4">DUF866-domain-containing protein</fullName>
    </submittedName>
</protein>
<reference evidence="4 5" key="1">
    <citation type="journal article" date="2012" name="Science">
        <title>The Paleozoic origin of enzymatic lignin decomposition reconstructed from 31 fungal genomes.</title>
        <authorList>
            <person name="Floudas D."/>
            <person name="Binder M."/>
            <person name="Riley R."/>
            <person name="Barry K."/>
            <person name="Blanchette R.A."/>
            <person name="Henrissat B."/>
            <person name="Martinez A.T."/>
            <person name="Otillar R."/>
            <person name="Spatafora J.W."/>
            <person name="Yadav J.S."/>
            <person name="Aerts A."/>
            <person name="Benoit I."/>
            <person name="Boyd A."/>
            <person name="Carlson A."/>
            <person name="Copeland A."/>
            <person name="Coutinho P.M."/>
            <person name="de Vries R.P."/>
            <person name="Ferreira P."/>
            <person name="Findley K."/>
            <person name="Foster B."/>
            <person name="Gaskell J."/>
            <person name="Glotzer D."/>
            <person name="Gorecki P."/>
            <person name="Heitman J."/>
            <person name="Hesse C."/>
            <person name="Hori C."/>
            <person name="Igarashi K."/>
            <person name="Jurgens J.A."/>
            <person name="Kallen N."/>
            <person name="Kersten P."/>
            <person name="Kohler A."/>
            <person name="Kuees U."/>
            <person name="Kumar T.K.A."/>
            <person name="Kuo A."/>
            <person name="LaButti K."/>
            <person name="Larrondo L.F."/>
            <person name="Lindquist E."/>
            <person name="Ling A."/>
            <person name="Lombard V."/>
            <person name="Lucas S."/>
            <person name="Lundell T."/>
            <person name="Martin R."/>
            <person name="McLaughlin D.J."/>
            <person name="Morgenstern I."/>
            <person name="Morin E."/>
            <person name="Murat C."/>
            <person name="Nagy L.G."/>
            <person name="Nolan M."/>
            <person name="Ohm R.A."/>
            <person name="Patyshakuliyeva A."/>
            <person name="Rokas A."/>
            <person name="Ruiz-Duenas F.J."/>
            <person name="Sabat G."/>
            <person name="Salamov A."/>
            <person name="Samejima M."/>
            <person name="Schmutz J."/>
            <person name="Slot J.C."/>
            <person name="St John F."/>
            <person name="Stenlid J."/>
            <person name="Sun H."/>
            <person name="Sun S."/>
            <person name="Syed K."/>
            <person name="Tsang A."/>
            <person name="Wiebenga A."/>
            <person name="Young D."/>
            <person name="Pisabarro A."/>
            <person name="Eastwood D.C."/>
            <person name="Martin F."/>
            <person name="Cullen D."/>
            <person name="Grigoriev I.V."/>
            <person name="Hibbett D.S."/>
        </authorList>
    </citation>
    <scope>NUCLEOTIDE SEQUENCE [LARGE SCALE GENOMIC DNA]</scope>
    <source>
        <strain evidence="4 5">DJM-731 SS1</strain>
    </source>
</reference>
<keyword evidence="5" id="KW-1185">Reference proteome</keyword>
<organism evidence="4 5">
    <name type="scientific">Dacryopinax primogenitus (strain DJM 731)</name>
    <name type="common">Brown rot fungus</name>
    <dbReference type="NCBI Taxonomy" id="1858805"/>
    <lineage>
        <taxon>Eukaryota</taxon>
        <taxon>Fungi</taxon>
        <taxon>Dikarya</taxon>
        <taxon>Basidiomycota</taxon>
        <taxon>Agaricomycotina</taxon>
        <taxon>Dacrymycetes</taxon>
        <taxon>Dacrymycetales</taxon>
        <taxon>Dacrymycetaceae</taxon>
        <taxon>Dacryopinax</taxon>
    </lineage>
</organism>
<dbReference type="OrthoDB" id="10248838at2759"/>
<keyword evidence="2" id="KW-0479">Metal-binding</keyword>
<name>M5GAW2_DACPD</name>
<dbReference type="SUPFAM" id="SSF141678">
    <property type="entry name" value="MAL13P1.257-like"/>
    <property type="match status" value="1"/>
</dbReference>
<comment type="similarity">
    <text evidence="1">Belongs to the UPF0587 family.</text>
</comment>
<dbReference type="AlphaFoldDB" id="M5GAW2"/>
<dbReference type="InterPro" id="IPR008584">
    <property type="entry name" value="CXXC_Zn-binding_euk"/>
</dbReference>
<dbReference type="RefSeq" id="XP_040627970.1">
    <property type="nucleotide sequence ID" value="XM_040776451.1"/>
</dbReference>
<dbReference type="STRING" id="1858805.M5GAW2"/>
<proteinExistence type="inferred from homology"/>
<evidence type="ECO:0000256" key="2">
    <source>
        <dbReference type="ARBA" id="ARBA00022723"/>
    </source>
</evidence>
<dbReference type="Proteomes" id="UP000030653">
    <property type="component" value="Unassembled WGS sequence"/>
</dbReference>
<sequence>MNGSLITSSGTPQRLQLSIKAELENVTDLVPSEADGPFEYHFQVKCNSCNEIHPNLVTVNMHEEHDLTGSRGSAHFVWSCKFCKRESSAKFEPGTKPRPYTADDSPNFAPLITLDCRGLEFTGFSPQGTWECKGTDSGTKFGEIELGEGEWTDYDEKAKLSVSIMEIESKWARAP</sequence>
<keyword evidence="3" id="KW-0862">Zinc</keyword>
<dbReference type="OMA" id="TAHFVWR"/>
<dbReference type="GeneID" id="63691513"/>
<evidence type="ECO:0000256" key="1">
    <source>
        <dbReference type="ARBA" id="ARBA00007818"/>
    </source>
</evidence>
<dbReference type="PANTHER" id="PTHR12857">
    <property type="entry name" value="CXXC MOTIF CONTAINING ZINC BINDING PROTEIN"/>
    <property type="match status" value="1"/>
</dbReference>
<dbReference type="PANTHER" id="PTHR12857:SF0">
    <property type="entry name" value="CXXC MOTIF CONTAINING ZINC BINDING PROTEIN"/>
    <property type="match status" value="1"/>
</dbReference>
<accession>M5GAW2</accession>
<evidence type="ECO:0000313" key="5">
    <source>
        <dbReference type="Proteomes" id="UP000030653"/>
    </source>
</evidence>
<gene>
    <name evidence="4" type="ORF">DACRYDRAFT_80541</name>
</gene>
<dbReference type="Pfam" id="PF05907">
    <property type="entry name" value="CXXC_Zn-b_euk"/>
    <property type="match status" value="1"/>
</dbReference>
<evidence type="ECO:0000313" key="4">
    <source>
        <dbReference type="EMBL" id="EJU01073.1"/>
    </source>
</evidence>
<dbReference type="HOGENOM" id="CLU_114688_0_0_1"/>
<dbReference type="EMBL" id="JH795865">
    <property type="protein sequence ID" value="EJU01073.1"/>
    <property type="molecule type" value="Genomic_DNA"/>
</dbReference>
<evidence type="ECO:0000256" key="3">
    <source>
        <dbReference type="ARBA" id="ARBA00022833"/>
    </source>
</evidence>